<evidence type="ECO:0000313" key="2">
    <source>
        <dbReference type="WBParaSite" id="PSAMB.scaffold4876size13264.g25377.t1"/>
    </source>
</evidence>
<keyword evidence="1" id="KW-1185">Reference proteome</keyword>
<reference evidence="2" key="1">
    <citation type="submission" date="2022-11" db="UniProtKB">
        <authorList>
            <consortium name="WormBaseParasite"/>
        </authorList>
    </citation>
    <scope>IDENTIFICATION</scope>
</reference>
<dbReference type="AlphaFoldDB" id="A0A914WNX7"/>
<protein>
    <submittedName>
        <fullName evidence="2">Uncharacterized protein</fullName>
    </submittedName>
</protein>
<accession>A0A914WNX7</accession>
<dbReference type="WBParaSite" id="PSAMB.scaffold4876size13264.g25377.t1">
    <property type="protein sequence ID" value="PSAMB.scaffold4876size13264.g25377.t1"/>
    <property type="gene ID" value="PSAMB.scaffold4876size13264.g25377"/>
</dbReference>
<name>A0A914WNX7_9BILA</name>
<sequence length="113" mass="13745">MLKVTRKDKITNERLREMSKVKDAVVEAAKNKHRWAGHVIRRDDGRWTRNVTYWYPYEVKRPLGRPPTRWSDAIKKKFGREWIRIARDRQKWKQCCDLHRSPPPGMIDYRSIK</sequence>
<evidence type="ECO:0000313" key="1">
    <source>
        <dbReference type="Proteomes" id="UP000887566"/>
    </source>
</evidence>
<dbReference type="Proteomes" id="UP000887566">
    <property type="component" value="Unplaced"/>
</dbReference>
<organism evidence="1 2">
    <name type="scientific">Plectus sambesii</name>
    <dbReference type="NCBI Taxonomy" id="2011161"/>
    <lineage>
        <taxon>Eukaryota</taxon>
        <taxon>Metazoa</taxon>
        <taxon>Ecdysozoa</taxon>
        <taxon>Nematoda</taxon>
        <taxon>Chromadorea</taxon>
        <taxon>Plectida</taxon>
        <taxon>Plectina</taxon>
        <taxon>Plectoidea</taxon>
        <taxon>Plectidae</taxon>
        <taxon>Plectus</taxon>
    </lineage>
</organism>
<proteinExistence type="predicted"/>